<dbReference type="WBParaSite" id="HPLM_0001710601-mRNA-1">
    <property type="protein sequence ID" value="HPLM_0001710601-mRNA-1"/>
    <property type="gene ID" value="HPLM_0001710601"/>
</dbReference>
<feature type="region of interest" description="Disordered" evidence="1">
    <location>
        <begin position="54"/>
        <end position="82"/>
    </location>
</feature>
<protein>
    <submittedName>
        <fullName evidence="2 4">Uncharacterized protein</fullName>
    </submittedName>
</protein>
<evidence type="ECO:0000313" key="4">
    <source>
        <dbReference type="WBParaSite" id="HPLM_0001710601-mRNA-1"/>
    </source>
</evidence>
<reference evidence="4" key="1">
    <citation type="submission" date="2017-02" db="UniProtKB">
        <authorList>
            <consortium name="WormBaseParasite"/>
        </authorList>
    </citation>
    <scope>IDENTIFICATION</scope>
</reference>
<gene>
    <name evidence="2" type="ORF">HPLM_LOCUS17098</name>
</gene>
<reference evidence="2 3" key="2">
    <citation type="submission" date="2018-11" db="EMBL/GenBank/DDBJ databases">
        <authorList>
            <consortium name="Pathogen Informatics"/>
        </authorList>
    </citation>
    <scope>NUCLEOTIDE SEQUENCE [LARGE SCALE GENOMIC DNA]</scope>
    <source>
        <strain evidence="2 3">MHpl1</strain>
    </source>
</reference>
<evidence type="ECO:0000313" key="3">
    <source>
        <dbReference type="Proteomes" id="UP000268014"/>
    </source>
</evidence>
<dbReference type="EMBL" id="UZAF01019768">
    <property type="protein sequence ID" value="VDO63362.1"/>
    <property type="molecule type" value="Genomic_DNA"/>
</dbReference>
<organism evidence="4">
    <name type="scientific">Haemonchus placei</name>
    <name type="common">Barber's pole worm</name>
    <dbReference type="NCBI Taxonomy" id="6290"/>
    <lineage>
        <taxon>Eukaryota</taxon>
        <taxon>Metazoa</taxon>
        <taxon>Ecdysozoa</taxon>
        <taxon>Nematoda</taxon>
        <taxon>Chromadorea</taxon>
        <taxon>Rhabditida</taxon>
        <taxon>Rhabditina</taxon>
        <taxon>Rhabditomorpha</taxon>
        <taxon>Strongyloidea</taxon>
        <taxon>Trichostrongylidae</taxon>
        <taxon>Haemonchus</taxon>
    </lineage>
</organism>
<keyword evidence="3" id="KW-1185">Reference proteome</keyword>
<name>A0A0N4WYX5_HAEPC</name>
<dbReference type="OrthoDB" id="5863132at2759"/>
<evidence type="ECO:0000256" key="1">
    <source>
        <dbReference type="SAM" id="MobiDB-lite"/>
    </source>
</evidence>
<dbReference type="Proteomes" id="UP000268014">
    <property type="component" value="Unassembled WGS sequence"/>
</dbReference>
<accession>A0A0N4WYX5</accession>
<feature type="region of interest" description="Disordered" evidence="1">
    <location>
        <begin position="13"/>
        <end position="40"/>
    </location>
</feature>
<dbReference type="AlphaFoldDB" id="A0A0N4WYX5"/>
<proteinExistence type="predicted"/>
<sequence>MCSLRSILEHSSLSTPTSRLITPPPSADLSPVDEPEKADNASIAESILSWDRSRRRIHEEDPSSMSICSNDSLTMGSTSLSEGSYRVNSTLTLPRTMSAPLLYGLEVEDIVYVDESLRQNRPVTPIERKELNLFMFRAKSR</sequence>
<feature type="compositionally biased region" description="Polar residues" evidence="1">
    <location>
        <begin position="63"/>
        <end position="82"/>
    </location>
</feature>
<evidence type="ECO:0000313" key="2">
    <source>
        <dbReference type="EMBL" id="VDO63362.1"/>
    </source>
</evidence>